<accession>A0A8H3U1S4</accession>
<dbReference type="EMBL" id="BLZA01000057">
    <property type="protein sequence ID" value="GHJ90229.1"/>
    <property type="molecule type" value="Genomic_DNA"/>
</dbReference>
<feature type="domain" description="Homeobox" evidence="7">
    <location>
        <begin position="314"/>
        <end position="374"/>
    </location>
</feature>
<dbReference type="PANTHER" id="PTHR24324">
    <property type="entry name" value="HOMEOBOX PROTEIN HHEX"/>
    <property type="match status" value="1"/>
</dbReference>
<feature type="region of interest" description="Disordered" evidence="6">
    <location>
        <begin position="1"/>
        <end position="51"/>
    </location>
</feature>
<dbReference type="AlphaFoldDB" id="A0A8H3U1S4"/>
<protein>
    <recommendedName>
        <fullName evidence="7">Homeobox domain-containing protein</fullName>
    </recommendedName>
</protein>
<name>A0A8H3U1S4_9TREE</name>
<evidence type="ECO:0000256" key="5">
    <source>
        <dbReference type="RuleBase" id="RU000682"/>
    </source>
</evidence>
<feature type="compositionally biased region" description="Basic and acidic residues" evidence="6">
    <location>
        <begin position="377"/>
        <end position="394"/>
    </location>
</feature>
<reference evidence="8" key="1">
    <citation type="submission" date="2020-07" db="EMBL/GenBank/DDBJ databases">
        <title>Draft Genome Sequence of a Deep-Sea Yeast, Naganishia (Cryptococcus) liquefaciens strain N6.</title>
        <authorList>
            <person name="Han Y.W."/>
            <person name="Kajitani R."/>
            <person name="Morimoto H."/>
            <person name="Parhat M."/>
            <person name="Tsubouchi H."/>
            <person name="Bakenova O."/>
            <person name="Ogata M."/>
            <person name="Argunhan B."/>
            <person name="Aoki R."/>
            <person name="Kajiwara S."/>
            <person name="Itoh T."/>
            <person name="Iwasaki H."/>
        </authorList>
    </citation>
    <scope>NUCLEOTIDE SEQUENCE</scope>
    <source>
        <strain evidence="8">N6</strain>
    </source>
</reference>
<dbReference type="PROSITE" id="PS00027">
    <property type="entry name" value="HOMEOBOX_1"/>
    <property type="match status" value="1"/>
</dbReference>
<dbReference type="PANTHER" id="PTHR24324:SF9">
    <property type="entry name" value="HOMEOBOX DOMAIN-CONTAINING PROTEIN"/>
    <property type="match status" value="1"/>
</dbReference>
<comment type="caution">
    <text evidence="8">The sequence shown here is derived from an EMBL/GenBank/DDBJ whole genome shotgun (WGS) entry which is preliminary data.</text>
</comment>
<dbReference type="InterPro" id="IPR001356">
    <property type="entry name" value="HD"/>
</dbReference>
<dbReference type="InterPro" id="IPR009057">
    <property type="entry name" value="Homeodomain-like_sf"/>
</dbReference>
<dbReference type="InterPro" id="IPR017970">
    <property type="entry name" value="Homeobox_CS"/>
</dbReference>
<evidence type="ECO:0000259" key="7">
    <source>
        <dbReference type="PROSITE" id="PS50071"/>
    </source>
</evidence>
<dbReference type="InterPro" id="IPR051000">
    <property type="entry name" value="Homeobox_DNA-bind_prot"/>
</dbReference>
<comment type="subcellular location">
    <subcellularLocation>
        <location evidence="4 5">Nucleus</location>
    </subcellularLocation>
</comment>
<dbReference type="Pfam" id="PF00046">
    <property type="entry name" value="Homeodomain"/>
    <property type="match status" value="1"/>
</dbReference>
<feature type="region of interest" description="Disordered" evidence="6">
    <location>
        <begin position="239"/>
        <end position="262"/>
    </location>
</feature>
<feature type="compositionally biased region" description="Low complexity" evidence="6">
    <location>
        <begin position="209"/>
        <end position="222"/>
    </location>
</feature>
<evidence type="ECO:0000313" key="8">
    <source>
        <dbReference type="EMBL" id="GHJ90229.1"/>
    </source>
</evidence>
<feature type="region of interest" description="Disordered" evidence="6">
    <location>
        <begin position="136"/>
        <end position="156"/>
    </location>
</feature>
<dbReference type="GO" id="GO:0030154">
    <property type="term" value="P:cell differentiation"/>
    <property type="evidence" value="ECO:0007669"/>
    <property type="project" value="TreeGrafter"/>
</dbReference>
<feature type="region of interest" description="Disordered" evidence="6">
    <location>
        <begin position="406"/>
        <end position="486"/>
    </location>
</feature>
<dbReference type="GO" id="GO:0005634">
    <property type="term" value="C:nucleus"/>
    <property type="evidence" value="ECO:0007669"/>
    <property type="project" value="UniProtKB-SubCell"/>
</dbReference>
<keyword evidence="3 4" id="KW-0539">Nucleus</keyword>
<evidence type="ECO:0000313" key="9">
    <source>
        <dbReference type="Proteomes" id="UP000620104"/>
    </source>
</evidence>
<keyword evidence="1 4" id="KW-0238">DNA-binding</keyword>
<feature type="compositionally biased region" description="Polar residues" evidence="6">
    <location>
        <begin position="1"/>
        <end position="12"/>
    </location>
</feature>
<keyword evidence="2 4" id="KW-0371">Homeobox</keyword>
<dbReference type="OrthoDB" id="6159439at2759"/>
<feature type="DNA-binding region" description="Homeobox" evidence="4">
    <location>
        <begin position="316"/>
        <end position="375"/>
    </location>
</feature>
<dbReference type="GO" id="GO:0000981">
    <property type="term" value="F:DNA-binding transcription factor activity, RNA polymerase II-specific"/>
    <property type="evidence" value="ECO:0007669"/>
    <property type="project" value="InterPro"/>
</dbReference>
<dbReference type="Proteomes" id="UP000620104">
    <property type="component" value="Unassembled WGS sequence"/>
</dbReference>
<feature type="compositionally biased region" description="Polar residues" evidence="6">
    <location>
        <begin position="193"/>
        <end position="207"/>
    </location>
</feature>
<evidence type="ECO:0000256" key="2">
    <source>
        <dbReference type="ARBA" id="ARBA00023155"/>
    </source>
</evidence>
<sequence>MSSNDVSTSGPSTFAPPHAILTPKQSTLSQKSDSQHGSRAEGMAQSSSISAPPYVMGFREASGMDIQPASFAQGQSGASGFNVPPGHSQQSTSVAYVYSQSPLSQMSVPLDQTGTLYYTPSGVNAGQSDPAVMQQHQFLSGQKTSASSTPPSLTPGLSYQVGGTAIQPYYHPIQSLTKLPVAPGIISAERDSSGSSSQPHFTGQQIPRSLDSSSQPSPSLQPGMVQYRMAGSQVYTSLTHHPQYQPPSAQATMTPQAPTGIASMTWQPTATNQHNAPVGFSQSHSRNPGFSRGGIMISENVDQEEYVGNLTYDPYMVKHRKRTTTEQLAVLEKAFDDGAKPTASTRREIAEKIGMTPRSVQVWFQNRRQKKKMMAKKNSESESSHKQVRVQEVKSRPYTANVVVEQSGHLDHNTNAHFSTQSRKDLSEPPNQQNPLPYTKPGAIKPTPLISQVRRGSVPYPPPHSPSAGIFVMPQRPPPPPSLSRAVSSSALARAQIPSCLASDSSPNRRASLPVNSHSISLGFFTPPRIGTKAATGALSAITDDEHLLGSNVSEHASHSAFAGAPLSVATEPQGQPYGPLPNPEFSFGNTTRVDRKASLTSSTSGSPHITSPMVTQGLAYRNRMGSMASTFSQATTTDGTSDSDWERTQQLVTPYTPTSVMQVYSDIPAEMVEVGANVNNKQLLVPVYNDFRRASAPAELLQKFAVLDVEHQLAHHPSRKNRSPLTMSYTEVNEESDGCANGSTASPENRPRQTETHSSVA</sequence>
<dbReference type="SUPFAM" id="SSF46689">
    <property type="entry name" value="Homeodomain-like"/>
    <property type="match status" value="1"/>
</dbReference>
<dbReference type="Gene3D" id="1.10.10.60">
    <property type="entry name" value="Homeodomain-like"/>
    <property type="match status" value="1"/>
</dbReference>
<evidence type="ECO:0000256" key="1">
    <source>
        <dbReference type="ARBA" id="ARBA00023125"/>
    </source>
</evidence>
<evidence type="ECO:0000256" key="3">
    <source>
        <dbReference type="ARBA" id="ARBA00023242"/>
    </source>
</evidence>
<evidence type="ECO:0000256" key="4">
    <source>
        <dbReference type="PROSITE-ProRule" id="PRU00108"/>
    </source>
</evidence>
<gene>
    <name evidence="8" type="ORF">NliqN6_6631</name>
</gene>
<feature type="compositionally biased region" description="Polar residues" evidence="6">
    <location>
        <begin position="23"/>
        <end position="32"/>
    </location>
</feature>
<dbReference type="CDD" id="cd00086">
    <property type="entry name" value="homeodomain"/>
    <property type="match status" value="1"/>
</dbReference>
<feature type="region of interest" description="Disordered" evidence="6">
    <location>
        <begin position="369"/>
        <end position="394"/>
    </location>
</feature>
<dbReference type="PROSITE" id="PS50071">
    <property type="entry name" value="HOMEOBOX_2"/>
    <property type="match status" value="1"/>
</dbReference>
<proteinExistence type="predicted"/>
<organism evidence="8 9">
    <name type="scientific">Naganishia liquefaciens</name>
    <dbReference type="NCBI Taxonomy" id="104408"/>
    <lineage>
        <taxon>Eukaryota</taxon>
        <taxon>Fungi</taxon>
        <taxon>Dikarya</taxon>
        <taxon>Basidiomycota</taxon>
        <taxon>Agaricomycotina</taxon>
        <taxon>Tremellomycetes</taxon>
        <taxon>Filobasidiales</taxon>
        <taxon>Filobasidiaceae</taxon>
        <taxon>Naganishia</taxon>
    </lineage>
</organism>
<feature type="compositionally biased region" description="Low complexity" evidence="6">
    <location>
        <begin position="144"/>
        <end position="156"/>
    </location>
</feature>
<evidence type="ECO:0000256" key="6">
    <source>
        <dbReference type="SAM" id="MobiDB-lite"/>
    </source>
</evidence>
<feature type="region of interest" description="Disordered" evidence="6">
    <location>
        <begin position="187"/>
        <end position="223"/>
    </location>
</feature>
<keyword evidence="9" id="KW-1185">Reference proteome</keyword>
<dbReference type="SMART" id="SM00389">
    <property type="entry name" value="HOX"/>
    <property type="match status" value="1"/>
</dbReference>
<feature type="region of interest" description="Disordered" evidence="6">
    <location>
        <begin position="714"/>
        <end position="762"/>
    </location>
</feature>
<dbReference type="GO" id="GO:0000978">
    <property type="term" value="F:RNA polymerase II cis-regulatory region sequence-specific DNA binding"/>
    <property type="evidence" value="ECO:0007669"/>
    <property type="project" value="TreeGrafter"/>
</dbReference>